<comment type="subcellular location">
    <subcellularLocation>
        <location evidence="1">Cell membrane</location>
        <topology evidence="1">Multi-pass membrane protein</topology>
    </subcellularLocation>
</comment>
<dbReference type="CDD" id="cd06225">
    <property type="entry name" value="HAMP"/>
    <property type="match status" value="1"/>
</dbReference>
<evidence type="ECO:0000256" key="1">
    <source>
        <dbReference type="ARBA" id="ARBA00004651"/>
    </source>
</evidence>
<keyword evidence="6 8" id="KW-0807">Transducer</keyword>
<name>A0A9E8HLE6_9ALTE</name>
<dbReference type="PRINTS" id="PR00260">
    <property type="entry name" value="CHEMTRNSDUCR"/>
</dbReference>
<dbReference type="Proteomes" id="UP001164472">
    <property type="component" value="Chromosome"/>
</dbReference>
<keyword evidence="3 9" id="KW-0812">Transmembrane</keyword>
<keyword evidence="4 9" id="KW-1133">Transmembrane helix</keyword>
<evidence type="ECO:0000256" key="5">
    <source>
        <dbReference type="ARBA" id="ARBA00023136"/>
    </source>
</evidence>
<dbReference type="SMART" id="SM00283">
    <property type="entry name" value="MA"/>
    <property type="match status" value="1"/>
</dbReference>
<dbReference type="KEGG" id="asem:NNL22_09310"/>
<feature type="domain" description="HAMP" evidence="11">
    <location>
        <begin position="210"/>
        <end position="263"/>
    </location>
</feature>
<evidence type="ECO:0000313" key="13">
    <source>
        <dbReference type="Proteomes" id="UP001164472"/>
    </source>
</evidence>
<accession>A0A9E8HLE6</accession>
<evidence type="ECO:0000256" key="2">
    <source>
        <dbReference type="ARBA" id="ARBA00022475"/>
    </source>
</evidence>
<protein>
    <submittedName>
        <fullName evidence="12">Methyl-accepting chemotaxis protein</fullName>
    </submittedName>
</protein>
<feature type="domain" description="Methyl-accepting transducer" evidence="10">
    <location>
        <begin position="268"/>
        <end position="504"/>
    </location>
</feature>
<dbReference type="InterPro" id="IPR033480">
    <property type="entry name" value="sCache_2"/>
</dbReference>
<dbReference type="GO" id="GO:0007165">
    <property type="term" value="P:signal transduction"/>
    <property type="evidence" value="ECO:0007669"/>
    <property type="project" value="UniProtKB-KW"/>
</dbReference>
<dbReference type="Gene3D" id="1.10.287.950">
    <property type="entry name" value="Methyl-accepting chemotaxis protein"/>
    <property type="match status" value="1"/>
</dbReference>
<comment type="similarity">
    <text evidence="7">Belongs to the methyl-accepting chemotaxis (MCP) protein family.</text>
</comment>
<keyword evidence="2" id="KW-1003">Cell membrane</keyword>
<dbReference type="SUPFAM" id="SSF58104">
    <property type="entry name" value="Methyl-accepting chemotaxis protein (MCP) signaling domain"/>
    <property type="match status" value="1"/>
</dbReference>
<dbReference type="GO" id="GO:0004888">
    <property type="term" value="F:transmembrane signaling receptor activity"/>
    <property type="evidence" value="ECO:0007669"/>
    <property type="project" value="InterPro"/>
</dbReference>
<dbReference type="PROSITE" id="PS50885">
    <property type="entry name" value="HAMP"/>
    <property type="match status" value="1"/>
</dbReference>
<dbReference type="SMART" id="SM01049">
    <property type="entry name" value="Cache_2"/>
    <property type="match status" value="1"/>
</dbReference>
<dbReference type="AlphaFoldDB" id="A0A9E8HLE6"/>
<evidence type="ECO:0000313" key="12">
    <source>
        <dbReference type="EMBL" id="UZW76755.1"/>
    </source>
</evidence>
<dbReference type="GO" id="GO:0005886">
    <property type="term" value="C:plasma membrane"/>
    <property type="evidence" value="ECO:0007669"/>
    <property type="project" value="UniProtKB-SubCell"/>
</dbReference>
<evidence type="ECO:0000259" key="11">
    <source>
        <dbReference type="PROSITE" id="PS50885"/>
    </source>
</evidence>
<organism evidence="12 13">
    <name type="scientific">Alkalimarinus sediminis</name>
    <dbReference type="NCBI Taxonomy" id="1632866"/>
    <lineage>
        <taxon>Bacteria</taxon>
        <taxon>Pseudomonadati</taxon>
        <taxon>Pseudomonadota</taxon>
        <taxon>Gammaproteobacteria</taxon>
        <taxon>Alteromonadales</taxon>
        <taxon>Alteromonadaceae</taxon>
        <taxon>Alkalimarinus</taxon>
    </lineage>
</organism>
<reference evidence="12" key="1">
    <citation type="submission" date="2022-07" db="EMBL/GenBank/DDBJ databases">
        <title>Alkalimarinus sp. nov., isolated from gut of a Alitta virens.</title>
        <authorList>
            <person name="Yang A.I."/>
            <person name="Shin N.-R."/>
        </authorList>
    </citation>
    <scope>NUCLEOTIDE SEQUENCE</scope>
    <source>
        <strain evidence="12">FA028</strain>
    </source>
</reference>
<dbReference type="EMBL" id="CP101527">
    <property type="protein sequence ID" value="UZW76755.1"/>
    <property type="molecule type" value="Genomic_DNA"/>
</dbReference>
<proteinExistence type="inferred from homology"/>
<evidence type="ECO:0000256" key="4">
    <source>
        <dbReference type="ARBA" id="ARBA00022989"/>
    </source>
</evidence>
<dbReference type="PANTHER" id="PTHR32089">
    <property type="entry name" value="METHYL-ACCEPTING CHEMOTAXIS PROTEIN MCPB"/>
    <property type="match status" value="1"/>
</dbReference>
<feature type="transmembrane region" description="Helical" evidence="9">
    <location>
        <begin position="191"/>
        <end position="209"/>
    </location>
</feature>
<gene>
    <name evidence="12" type="ORF">NNL22_09310</name>
</gene>
<dbReference type="InterPro" id="IPR004010">
    <property type="entry name" value="Double_Cache_2"/>
</dbReference>
<feature type="transmembrane region" description="Helical" evidence="9">
    <location>
        <begin position="12"/>
        <end position="28"/>
    </location>
</feature>
<dbReference type="Gene3D" id="3.30.450.20">
    <property type="entry name" value="PAS domain"/>
    <property type="match status" value="1"/>
</dbReference>
<evidence type="ECO:0000256" key="7">
    <source>
        <dbReference type="ARBA" id="ARBA00029447"/>
    </source>
</evidence>
<dbReference type="GO" id="GO:0006935">
    <property type="term" value="P:chemotaxis"/>
    <property type="evidence" value="ECO:0007669"/>
    <property type="project" value="InterPro"/>
</dbReference>
<evidence type="ECO:0000259" key="10">
    <source>
        <dbReference type="PROSITE" id="PS50111"/>
    </source>
</evidence>
<evidence type="ECO:0000256" key="6">
    <source>
        <dbReference type="ARBA" id="ARBA00023224"/>
    </source>
</evidence>
<dbReference type="RefSeq" id="WP_251812966.1">
    <property type="nucleotide sequence ID" value="NZ_CP101527.1"/>
</dbReference>
<keyword evidence="5 9" id="KW-0472">Membrane</keyword>
<evidence type="ECO:0000256" key="9">
    <source>
        <dbReference type="SAM" id="Phobius"/>
    </source>
</evidence>
<dbReference type="FunFam" id="1.10.287.950:FF:000001">
    <property type="entry name" value="Methyl-accepting chemotaxis sensory transducer"/>
    <property type="match status" value="1"/>
</dbReference>
<dbReference type="CDD" id="cd11386">
    <property type="entry name" value="MCP_signal"/>
    <property type="match status" value="1"/>
</dbReference>
<dbReference type="InterPro" id="IPR004090">
    <property type="entry name" value="Chemotax_Me-accpt_rcpt"/>
</dbReference>
<dbReference type="SMART" id="SM00304">
    <property type="entry name" value="HAMP"/>
    <property type="match status" value="1"/>
</dbReference>
<dbReference type="InterPro" id="IPR004089">
    <property type="entry name" value="MCPsignal_dom"/>
</dbReference>
<sequence length="540" mass="59796">MFSNLRFEYKLWLLLFIVMSSVLLLQIFDRVNERQSLLESRHQEVQFLVESAISLTQSFYDRRSIIGEQEAKQQAIDAIKKLRYDDGKGYFWINDYDARLIMHPIKPELDGKDMSAFEDPNGKRLFTEFVKKVRASEKGIVNYYWSKPGEDHPVAKSSYVQGFKAWNFIIGTGVYIDDIEAAFWSKAQKTILALLLIVLLVGGIARAITLDTIKPLNKIVLAMREAAKGDFTSKIEPTKRKDEIGALSRSFTSMQSSFADLINHSLTSSEQLSESAKVMSEVTTATNRGVDQQHTETETLASAIEELATTIQEVANNAAETSDLTEETDNQINLGNEMMGNTILAINNVADDMNQASEVIAQLESDVKQIDSILSVIRNISEQTNLLALNAAIEAARAGESGRGFAVVADEVRSLAQRTNESTEEIQTMTEGLQAAASNAVHVMVQGKDHTQACVENARSTGDCLSLVGVKVSEVTERNNQIAVTAQQQGVVANEVSKNVMSIKQVAEETHLGAQTLAERSEQLQSLIDNTKNLLSKYRV</sequence>
<dbReference type="Pfam" id="PF00015">
    <property type="entry name" value="MCPsignal"/>
    <property type="match status" value="1"/>
</dbReference>
<dbReference type="PROSITE" id="PS50111">
    <property type="entry name" value="CHEMOTAXIS_TRANSDUC_2"/>
    <property type="match status" value="1"/>
</dbReference>
<keyword evidence="13" id="KW-1185">Reference proteome</keyword>
<dbReference type="PANTHER" id="PTHR32089:SF120">
    <property type="entry name" value="METHYL-ACCEPTING CHEMOTAXIS PROTEIN TLPQ"/>
    <property type="match status" value="1"/>
</dbReference>
<evidence type="ECO:0000256" key="3">
    <source>
        <dbReference type="ARBA" id="ARBA00022692"/>
    </source>
</evidence>
<dbReference type="Pfam" id="PF08269">
    <property type="entry name" value="dCache_2"/>
    <property type="match status" value="1"/>
</dbReference>
<dbReference type="Pfam" id="PF00672">
    <property type="entry name" value="HAMP"/>
    <property type="match status" value="1"/>
</dbReference>
<dbReference type="InterPro" id="IPR003660">
    <property type="entry name" value="HAMP_dom"/>
</dbReference>
<evidence type="ECO:0000256" key="8">
    <source>
        <dbReference type="PROSITE-ProRule" id="PRU00284"/>
    </source>
</evidence>